<reference evidence="2 3" key="1">
    <citation type="submission" date="2020-08" db="EMBL/GenBank/DDBJ databases">
        <title>Sequencing the genomes of 1000 actinobacteria strains.</title>
        <authorList>
            <person name="Klenk H.-P."/>
        </authorList>
    </citation>
    <scope>NUCLEOTIDE SEQUENCE [LARGE SCALE GENOMIC DNA]</scope>
    <source>
        <strain evidence="2 3">DSM 45298</strain>
    </source>
</reference>
<dbReference type="EMBL" id="JACIFP010000001">
    <property type="protein sequence ID" value="MBB4134396.1"/>
    <property type="molecule type" value="Genomic_DNA"/>
</dbReference>
<feature type="region of interest" description="Disordered" evidence="1">
    <location>
        <begin position="1"/>
        <end position="38"/>
    </location>
</feature>
<comment type="caution">
    <text evidence="2">The sequence shown here is derived from an EMBL/GenBank/DDBJ whole genome shotgun (WGS) entry which is preliminary data.</text>
</comment>
<dbReference type="AlphaFoldDB" id="A0A840EX60"/>
<dbReference type="Proteomes" id="UP000551501">
    <property type="component" value="Unassembled WGS sequence"/>
</dbReference>
<proteinExistence type="predicted"/>
<gene>
    <name evidence="2" type="ORF">BKA16_000948</name>
</gene>
<protein>
    <submittedName>
        <fullName evidence="2">Uncharacterized protein</fullName>
    </submittedName>
</protein>
<accession>A0A840EX60</accession>
<name>A0A840EX60_9ACTN</name>
<sequence length="38" mass="3941">MGNLDSSRMCGDSTRSRADRSMTYGTLPATPPIAGVAP</sequence>
<evidence type="ECO:0000256" key="1">
    <source>
        <dbReference type="SAM" id="MobiDB-lite"/>
    </source>
</evidence>
<keyword evidence="3" id="KW-1185">Reference proteome</keyword>
<organism evidence="2 3">
    <name type="scientific">Gordonia humi</name>
    <dbReference type="NCBI Taxonomy" id="686429"/>
    <lineage>
        <taxon>Bacteria</taxon>
        <taxon>Bacillati</taxon>
        <taxon>Actinomycetota</taxon>
        <taxon>Actinomycetes</taxon>
        <taxon>Mycobacteriales</taxon>
        <taxon>Gordoniaceae</taxon>
        <taxon>Gordonia</taxon>
    </lineage>
</organism>
<evidence type="ECO:0000313" key="3">
    <source>
        <dbReference type="Proteomes" id="UP000551501"/>
    </source>
</evidence>
<evidence type="ECO:0000313" key="2">
    <source>
        <dbReference type="EMBL" id="MBB4134396.1"/>
    </source>
</evidence>